<protein>
    <submittedName>
        <fullName evidence="2">GIY-YIG domain-containing protein</fullName>
    </submittedName>
</protein>
<reference evidence="2" key="1">
    <citation type="submission" date="2016-11" db="UniProtKB">
        <authorList>
            <consortium name="WormBaseParasite"/>
        </authorList>
    </citation>
    <scope>IDENTIFICATION</scope>
    <source>
        <strain evidence="2">KR3021</strain>
    </source>
</reference>
<evidence type="ECO:0000313" key="2">
    <source>
        <dbReference type="WBParaSite" id="RSKR_0000994300.1"/>
    </source>
</evidence>
<dbReference type="WBParaSite" id="RSKR_0000994300.1">
    <property type="protein sequence ID" value="RSKR_0000994300.1"/>
    <property type="gene ID" value="RSKR_0000994300"/>
</dbReference>
<proteinExistence type="predicted"/>
<organism evidence="1 2">
    <name type="scientific">Rhabditophanes sp. KR3021</name>
    <dbReference type="NCBI Taxonomy" id="114890"/>
    <lineage>
        <taxon>Eukaryota</taxon>
        <taxon>Metazoa</taxon>
        <taxon>Ecdysozoa</taxon>
        <taxon>Nematoda</taxon>
        <taxon>Chromadorea</taxon>
        <taxon>Rhabditida</taxon>
        <taxon>Tylenchina</taxon>
        <taxon>Panagrolaimomorpha</taxon>
        <taxon>Strongyloidoidea</taxon>
        <taxon>Alloionematidae</taxon>
        <taxon>Rhabditophanes</taxon>
    </lineage>
</organism>
<dbReference type="Proteomes" id="UP000095286">
    <property type="component" value="Unplaced"/>
</dbReference>
<name>A0AC35UCP1_9BILA</name>
<sequence>MADQSRKRKTTTNDAETVDRVLRQVSIEAKPRKLVKTEQAEVKSEEDDEQDDLMEVEELSVALSRDEHSLPEVAYVSRSDILAAKNYNSVIITRVETGESALNGEYTVYCFMKKGETEGYYYGMTDDKDGRFLQHKDEASRAKTRNFSNPRKL</sequence>
<accession>A0AC35UCP1</accession>
<evidence type="ECO:0000313" key="1">
    <source>
        <dbReference type="Proteomes" id="UP000095286"/>
    </source>
</evidence>